<keyword evidence="1" id="KW-0472">Membrane</keyword>
<dbReference type="EMBL" id="MFPS01000009">
    <property type="protein sequence ID" value="OGH58724.1"/>
    <property type="molecule type" value="Genomic_DNA"/>
</dbReference>
<evidence type="ECO:0000313" key="2">
    <source>
        <dbReference type="EMBL" id="OGH58724.1"/>
    </source>
</evidence>
<name>A0A1F6LHE9_9BACT</name>
<protein>
    <submittedName>
        <fullName evidence="2">Uncharacterized protein</fullName>
    </submittedName>
</protein>
<feature type="transmembrane region" description="Helical" evidence="1">
    <location>
        <begin position="47"/>
        <end position="67"/>
    </location>
</feature>
<gene>
    <name evidence="2" type="ORF">A2725_03440</name>
</gene>
<dbReference type="AlphaFoldDB" id="A0A1F6LHE9"/>
<proteinExistence type="predicted"/>
<organism evidence="2 3">
    <name type="scientific">Candidatus Magasanikbacteria bacterium RIFCSPHIGHO2_01_FULL_33_34</name>
    <dbReference type="NCBI Taxonomy" id="1798671"/>
    <lineage>
        <taxon>Bacteria</taxon>
        <taxon>Candidatus Magasanikiibacteriota</taxon>
    </lineage>
</organism>
<keyword evidence="1" id="KW-0812">Transmembrane</keyword>
<reference evidence="2 3" key="1">
    <citation type="journal article" date="2016" name="Nat. Commun.">
        <title>Thousands of microbial genomes shed light on interconnected biogeochemical processes in an aquifer system.</title>
        <authorList>
            <person name="Anantharaman K."/>
            <person name="Brown C.T."/>
            <person name="Hug L.A."/>
            <person name="Sharon I."/>
            <person name="Castelle C.J."/>
            <person name="Probst A.J."/>
            <person name="Thomas B.C."/>
            <person name="Singh A."/>
            <person name="Wilkins M.J."/>
            <person name="Karaoz U."/>
            <person name="Brodie E.L."/>
            <person name="Williams K.H."/>
            <person name="Hubbard S.S."/>
            <person name="Banfield J.F."/>
        </authorList>
    </citation>
    <scope>NUCLEOTIDE SEQUENCE [LARGE SCALE GENOMIC DNA]</scope>
</reference>
<comment type="caution">
    <text evidence="2">The sequence shown here is derived from an EMBL/GenBank/DDBJ whole genome shotgun (WGS) entry which is preliminary data.</text>
</comment>
<dbReference type="Proteomes" id="UP000177067">
    <property type="component" value="Unassembled WGS sequence"/>
</dbReference>
<sequence length="136" mass="15875">MKNNMNFRNILSKIKLKKSTENPTNKNSDSKSVIKDKRNRPIFILRLLSYFVIFLLLLAIMLTVIFVHSSITNSIGQIESIASYQNKIHIELIDFNALEKTEEYWQEKVKSELTPIERNPFLETIIEVTTTTELLE</sequence>
<accession>A0A1F6LHE9</accession>
<evidence type="ECO:0000313" key="3">
    <source>
        <dbReference type="Proteomes" id="UP000177067"/>
    </source>
</evidence>
<keyword evidence="1" id="KW-1133">Transmembrane helix</keyword>
<evidence type="ECO:0000256" key="1">
    <source>
        <dbReference type="SAM" id="Phobius"/>
    </source>
</evidence>